<dbReference type="OrthoDB" id="1919674at2759"/>
<feature type="region of interest" description="Disordered" evidence="1">
    <location>
        <begin position="127"/>
        <end position="148"/>
    </location>
</feature>
<evidence type="ECO:0000313" key="3">
    <source>
        <dbReference type="Proteomes" id="UP000886520"/>
    </source>
</evidence>
<feature type="region of interest" description="Disordered" evidence="1">
    <location>
        <begin position="47"/>
        <end position="93"/>
    </location>
</feature>
<name>A0A9D4Z817_ADICA</name>
<dbReference type="AlphaFoldDB" id="A0A9D4Z817"/>
<sequence length="556" mass="60743">MPKLPLQERWPKSASRSKDTSTTVVSCETLSKVDWYSRRRHDAHLYYYSDADEDGDGEGKAVSEADDEHEGDDRKEAGHHVVEHKEGKGNFDAHRHRGYGEGSFDHGHPLLPRFPPPSVYDKPSVVNPREAKKAERAPRTYPGAIPHSSNILPHSGILLPNYMNIHPGGGSSNSHAHHKGLASMKAATLIPSHIAGKASKAGRAFNDAVEPSSPKVTCLGRVKMNHKYRREMEKLAELQASVCPNVKTQLRTSKKGTNKEGRQPHSRGGPIAAVLSSAPAIAELKTSNHGSHREDITIDDPLSDSEAKVKKGIRKTLKEAKYHMKLHRDRKQSLLPNTSLASTCAAPHVEGAIDLGRFRSMEHMRGQEFNVPNTSTTLSVGDHNSHDAGCEPQVPPPNSLLLTRNSKSRAACATLNSSLSRTLADSSGYGVVVDGESNARRQAYLSLLKGSSYMHGTYCSLEVKDDVGELENVAMTNGHGGQGAHWSELNAKRLCEVVANECKPLYGRKNAMANRQASLPKATSEARLWQRRCFMKPSDLVVGGPIALQVNQPTTR</sequence>
<evidence type="ECO:0000313" key="2">
    <source>
        <dbReference type="EMBL" id="KAI5065723.1"/>
    </source>
</evidence>
<protein>
    <submittedName>
        <fullName evidence="2">Uncharacterized protein</fullName>
    </submittedName>
</protein>
<evidence type="ECO:0000256" key="1">
    <source>
        <dbReference type="SAM" id="MobiDB-lite"/>
    </source>
</evidence>
<organism evidence="2 3">
    <name type="scientific">Adiantum capillus-veneris</name>
    <name type="common">Maidenhair fern</name>
    <dbReference type="NCBI Taxonomy" id="13818"/>
    <lineage>
        <taxon>Eukaryota</taxon>
        <taxon>Viridiplantae</taxon>
        <taxon>Streptophyta</taxon>
        <taxon>Embryophyta</taxon>
        <taxon>Tracheophyta</taxon>
        <taxon>Polypodiopsida</taxon>
        <taxon>Polypodiidae</taxon>
        <taxon>Polypodiales</taxon>
        <taxon>Pteridineae</taxon>
        <taxon>Pteridaceae</taxon>
        <taxon>Vittarioideae</taxon>
        <taxon>Adiantum</taxon>
    </lineage>
</organism>
<gene>
    <name evidence="2" type="ORF">GOP47_0020418</name>
</gene>
<feature type="compositionally biased region" description="Basic and acidic residues" evidence="1">
    <location>
        <begin position="71"/>
        <end position="93"/>
    </location>
</feature>
<feature type="region of interest" description="Disordered" evidence="1">
    <location>
        <begin position="251"/>
        <end position="271"/>
    </location>
</feature>
<dbReference type="Proteomes" id="UP000886520">
    <property type="component" value="Chromosome 19"/>
</dbReference>
<comment type="caution">
    <text evidence="2">The sequence shown here is derived from an EMBL/GenBank/DDBJ whole genome shotgun (WGS) entry which is preliminary data.</text>
</comment>
<accession>A0A9D4Z817</accession>
<keyword evidence="3" id="KW-1185">Reference proteome</keyword>
<reference evidence="2" key="1">
    <citation type="submission" date="2021-01" db="EMBL/GenBank/DDBJ databases">
        <title>Adiantum capillus-veneris genome.</title>
        <authorList>
            <person name="Fang Y."/>
            <person name="Liao Q."/>
        </authorList>
    </citation>
    <scope>NUCLEOTIDE SEQUENCE</scope>
    <source>
        <strain evidence="2">H3</strain>
        <tissue evidence="2">Leaf</tissue>
    </source>
</reference>
<feature type="region of interest" description="Disordered" evidence="1">
    <location>
        <begin position="1"/>
        <end position="22"/>
    </location>
</feature>
<feature type="compositionally biased region" description="Basic and acidic residues" evidence="1">
    <location>
        <begin position="129"/>
        <end position="138"/>
    </location>
</feature>
<proteinExistence type="predicted"/>
<dbReference type="EMBL" id="JABFUD020000019">
    <property type="protein sequence ID" value="KAI5065723.1"/>
    <property type="molecule type" value="Genomic_DNA"/>
</dbReference>